<comment type="subcellular location">
    <subcellularLocation>
        <location evidence="1">Cytoplasm</location>
    </subcellularLocation>
</comment>
<evidence type="ECO:0000313" key="4">
    <source>
        <dbReference type="EMBL" id="MDK1684136.1"/>
    </source>
</evidence>
<proteinExistence type="predicted"/>
<evidence type="ECO:0000259" key="3">
    <source>
        <dbReference type="PROSITE" id="PS51857"/>
    </source>
</evidence>
<dbReference type="SMART" id="SM00894">
    <property type="entry name" value="Excalibur"/>
    <property type="match status" value="1"/>
</dbReference>
<evidence type="ECO:0000256" key="1">
    <source>
        <dbReference type="RuleBase" id="RU000408"/>
    </source>
</evidence>
<dbReference type="InterPro" id="IPR012340">
    <property type="entry name" value="NA-bd_OB-fold"/>
</dbReference>
<dbReference type="Pfam" id="PF05901">
    <property type="entry name" value="Excalibur"/>
    <property type="match status" value="1"/>
</dbReference>
<dbReference type="InterPro" id="IPR019844">
    <property type="entry name" value="CSD_CS"/>
</dbReference>
<reference evidence="4" key="1">
    <citation type="submission" date="2023-04" db="EMBL/GenBank/DDBJ databases">
        <title>The environmental microbiomes in feedlot watering bowls are a reservoir of florfenicol resistance for bovine respiratory disease pathogens.</title>
        <authorList>
            <person name="Kos D.W."/>
            <person name="Ruzzini A.C."/>
            <person name="Schreiner B."/>
            <person name="Jelinski M.D."/>
        </authorList>
    </citation>
    <scope>NUCLEOTIDE SEQUENCE</scope>
    <source>
        <strain evidence="4">WB3</strain>
    </source>
</reference>
<dbReference type="RefSeq" id="WP_284067155.1">
    <property type="nucleotide sequence ID" value="NZ_JASKNE010000001.1"/>
</dbReference>
<accession>A0AAW6USB9</accession>
<keyword evidence="2" id="KW-0472">Membrane</keyword>
<dbReference type="InterPro" id="IPR008613">
    <property type="entry name" value="Excalibur_Ca-bd_domain"/>
</dbReference>
<dbReference type="Pfam" id="PF00313">
    <property type="entry name" value="CSD"/>
    <property type="match status" value="1"/>
</dbReference>
<comment type="caution">
    <text evidence="4">The sequence shown here is derived from an EMBL/GenBank/DDBJ whole genome shotgun (WGS) entry which is preliminary data.</text>
</comment>
<evidence type="ECO:0000313" key="5">
    <source>
        <dbReference type="Proteomes" id="UP001241935"/>
    </source>
</evidence>
<name>A0AAW6USB9_9GAMM</name>
<dbReference type="Proteomes" id="UP001241935">
    <property type="component" value="Unassembled WGS sequence"/>
</dbReference>
<dbReference type="SUPFAM" id="SSF50249">
    <property type="entry name" value="Nucleic acid-binding proteins"/>
    <property type="match status" value="1"/>
</dbReference>
<dbReference type="EMBL" id="JASKNE010000001">
    <property type="protein sequence ID" value="MDK1684136.1"/>
    <property type="molecule type" value="Genomic_DNA"/>
</dbReference>
<dbReference type="SMART" id="SM00357">
    <property type="entry name" value="CSP"/>
    <property type="match status" value="1"/>
</dbReference>
<dbReference type="Gene3D" id="2.40.50.140">
    <property type="entry name" value="Nucleic acid-binding proteins"/>
    <property type="match status" value="1"/>
</dbReference>
<feature type="transmembrane region" description="Helical" evidence="2">
    <location>
        <begin position="103"/>
        <end position="123"/>
    </location>
</feature>
<dbReference type="CDD" id="cd04458">
    <property type="entry name" value="CSP_CDS"/>
    <property type="match status" value="1"/>
</dbReference>
<gene>
    <name evidence="4" type="ORF">QOR41_09855</name>
</gene>
<sequence>MFVEGKIKSYITERGFGFITIDGESKDLFFHIKDFPNKSVEPKLGEKLKFRIVEENGKLKADQIVRLDLKQNTAALEDVPQQRSYSNNSASPRFNERNSKGRIFTVIGLIVIAVLAVVVYNKYQDYRQAQQLKAQQLMQQQVQIVEQQREALGDLPDRVLSEEGQRNLEDQTYLTNKPRSEKVNASIEKQNAVQHQQSSQFKCDGRQHCSQMNSRAEAEWFVQHCPDNKMDGDGDKIPCENDSRW</sequence>
<keyword evidence="2" id="KW-0812">Transmembrane</keyword>
<evidence type="ECO:0000256" key="2">
    <source>
        <dbReference type="SAM" id="Phobius"/>
    </source>
</evidence>
<feature type="domain" description="CSD" evidence="3">
    <location>
        <begin position="2"/>
        <end position="66"/>
    </location>
</feature>
<organism evidence="4 5">
    <name type="scientific">Acinetobacter terrestris</name>
    <dbReference type="NCBI Taxonomy" id="2529843"/>
    <lineage>
        <taxon>Bacteria</taxon>
        <taxon>Pseudomonadati</taxon>
        <taxon>Pseudomonadota</taxon>
        <taxon>Gammaproteobacteria</taxon>
        <taxon>Moraxellales</taxon>
        <taxon>Moraxellaceae</taxon>
        <taxon>Acinetobacter</taxon>
        <taxon>Acinetobacter Taxon 24</taxon>
    </lineage>
</organism>
<dbReference type="InterPro" id="IPR011129">
    <property type="entry name" value="CSD"/>
</dbReference>
<keyword evidence="2" id="KW-1133">Transmembrane helix</keyword>
<protein>
    <submittedName>
        <fullName evidence="4">Cold shock domain-containing protein</fullName>
    </submittedName>
</protein>
<dbReference type="PROSITE" id="PS00352">
    <property type="entry name" value="CSD_1"/>
    <property type="match status" value="1"/>
</dbReference>
<dbReference type="PROSITE" id="PS51857">
    <property type="entry name" value="CSD_2"/>
    <property type="match status" value="1"/>
</dbReference>
<dbReference type="GO" id="GO:0003676">
    <property type="term" value="F:nucleic acid binding"/>
    <property type="evidence" value="ECO:0007669"/>
    <property type="project" value="InterPro"/>
</dbReference>
<dbReference type="GO" id="GO:0005829">
    <property type="term" value="C:cytosol"/>
    <property type="evidence" value="ECO:0007669"/>
    <property type="project" value="UniProtKB-ARBA"/>
</dbReference>
<dbReference type="AlphaFoldDB" id="A0AAW6USB9"/>
<dbReference type="InterPro" id="IPR002059">
    <property type="entry name" value="CSP_DNA-bd"/>
</dbReference>